<feature type="domain" description="Tyr recombinase" evidence="3">
    <location>
        <begin position="222"/>
        <end position="406"/>
    </location>
</feature>
<dbReference type="InterPro" id="IPR002104">
    <property type="entry name" value="Integrase_catalytic"/>
</dbReference>
<sequence length="413" mass="46047">MNATDYLNRSALYRKLVYGPYREFAGVYAAKMSNEGLGRHCTWRSLSLFRDLMDWHVGNGHAPQDLSEVHVDRFLEHRFKHWKPDSGDRSALRRLLLALREKGLIPAALPILRSEHEKIVDVFGQYLSTERGLAAATVGSHKLLSLRFLREVCPLGVDGFAALTPQTVIGYVERHALDGSADSGKAMCGVVRAFLRYLHLKGFISMPLAGCVPSIRRWRLAGLPTFLPPEKVQKVLDACDRTTAMGRRDYAVLMILAKLGLRASEVSNLNLDDIDWQSGTILVHGKGRRQATMPLRHDVGTALVAYIRHGRPASACRRLFLRTLAPHVGFTSGSAITWIAKQALEQADIEGYAHHGAHLFRHSLATDLLRSGASFAEIGQLLRHRSIDSTRIYAKLDIDKLRELSLPWPGGVQ</sequence>
<dbReference type="GO" id="GO:0006310">
    <property type="term" value="P:DNA recombination"/>
    <property type="evidence" value="ECO:0007669"/>
    <property type="project" value="UniProtKB-KW"/>
</dbReference>
<accession>A0A179BWR6</accession>
<dbReference type="GO" id="GO:0015074">
    <property type="term" value="P:DNA integration"/>
    <property type="evidence" value="ECO:0007669"/>
    <property type="project" value="UniProtKB-KW"/>
</dbReference>
<evidence type="ECO:0000256" key="1">
    <source>
        <dbReference type="ARBA" id="ARBA00022908"/>
    </source>
</evidence>
<name>A0A179BWR6_RHILE</name>
<protein>
    <submittedName>
        <fullName evidence="4">Integrase</fullName>
    </submittedName>
</protein>
<evidence type="ECO:0000256" key="2">
    <source>
        <dbReference type="ARBA" id="ARBA00023172"/>
    </source>
</evidence>
<dbReference type="InterPro" id="IPR011010">
    <property type="entry name" value="DNA_brk_join_enz"/>
</dbReference>
<proteinExistence type="predicted"/>
<dbReference type="PANTHER" id="PTHR30349">
    <property type="entry name" value="PHAGE INTEGRASE-RELATED"/>
    <property type="match status" value="1"/>
</dbReference>
<reference evidence="4" key="1">
    <citation type="submission" date="2016-04" db="EMBL/GenBank/DDBJ databases">
        <title>Fast-growing isolate from the root nodules of Vavilovia formosa.</title>
        <authorList>
            <person name="Kimeklis A."/>
            <person name="Safronova V."/>
            <person name="Belimov A."/>
            <person name="Andronov E."/>
        </authorList>
    </citation>
    <scope>NUCLEOTIDE SEQUENCE [LARGE SCALE GENOMIC DNA]</scope>
    <source>
        <strain evidence="4">Vaf-46</strain>
    </source>
</reference>
<keyword evidence="2" id="KW-0233">DNA recombination</keyword>
<dbReference type="Gene3D" id="1.10.443.10">
    <property type="entry name" value="Intergrase catalytic core"/>
    <property type="match status" value="1"/>
</dbReference>
<dbReference type="PANTHER" id="PTHR30349:SF90">
    <property type="entry name" value="TYROSINE RECOMBINASE XERD"/>
    <property type="match status" value="1"/>
</dbReference>
<dbReference type="CDD" id="cd01188">
    <property type="entry name" value="INT_RitA_C_like"/>
    <property type="match status" value="1"/>
</dbReference>
<keyword evidence="1" id="KW-0229">DNA integration</keyword>
<gene>
    <name evidence="4" type="ORF">A4U53_38660</name>
</gene>
<dbReference type="InterPro" id="IPR050090">
    <property type="entry name" value="Tyrosine_recombinase_XerCD"/>
</dbReference>
<dbReference type="GO" id="GO:0003677">
    <property type="term" value="F:DNA binding"/>
    <property type="evidence" value="ECO:0007669"/>
    <property type="project" value="InterPro"/>
</dbReference>
<comment type="caution">
    <text evidence="4">The sequence shown here is derived from an EMBL/GenBank/DDBJ whole genome shotgun (WGS) entry which is preliminary data.</text>
</comment>
<dbReference type="AlphaFoldDB" id="A0A179BWR6"/>
<dbReference type="InterPro" id="IPR013762">
    <property type="entry name" value="Integrase-like_cat_sf"/>
</dbReference>
<evidence type="ECO:0000259" key="3">
    <source>
        <dbReference type="PROSITE" id="PS51898"/>
    </source>
</evidence>
<dbReference type="SUPFAM" id="SSF56349">
    <property type="entry name" value="DNA breaking-rejoining enzymes"/>
    <property type="match status" value="1"/>
</dbReference>
<organism evidence="4">
    <name type="scientific">Rhizobium leguminosarum</name>
    <dbReference type="NCBI Taxonomy" id="384"/>
    <lineage>
        <taxon>Bacteria</taxon>
        <taxon>Pseudomonadati</taxon>
        <taxon>Pseudomonadota</taxon>
        <taxon>Alphaproteobacteria</taxon>
        <taxon>Hyphomicrobiales</taxon>
        <taxon>Rhizobiaceae</taxon>
        <taxon>Rhizobium/Agrobacterium group</taxon>
        <taxon>Rhizobium</taxon>
    </lineage>
</organism>
<dbReference type="PROSITE" id="PS51898">
    <property type="entry name" value="TYR_RECOMBINASE"/>
    <property type="match status" value="1"/>
</dbReference>
<evidence type="ECO:0000313" key="4">
    <source>
        <dbReference type="EMBL" id="OAP96118.1"/>
    </source>
</evidence>
<dbReference type="Pfam" id="PF00589">
    <property type="entry name" value="Phage_integrase"/>
    <property type="match status" value="1"/>
</dbReference>
<dbReference type="EMBL" id="LWBS01000071">
    <property type="protein sequence ID" value="OAP96118.1"/>
    <property type="molecule type" value="Genomic_DNA"/>
</dbReference>